<evidence type="ECO:0000313" key="1">
    <source>
        <dbReference type="EMBL" id="OLP93470.1"/>
    </source>
</evidence>
<comment type="caution">
    <text evidence="1">The sequence shown here is derived from an EMBL/GenBank/DDBJ whole genome shotgun (WGS) entry which is preliminary data.</text>
</comment>
<keyword evidence="2" id="KW-1185">Reference proteome</keyword>
<organism evidence="1 2">
    <name type="scientific">Symbiodinium microadriaticum</name>
    <name type="common">Dinoflagellate</name>
    <name type="synonym">Zooxanthella microadriatica</name>
    <dbReference type="NCBI Taxonomy" id="2951"/>
    <lineage>
        <taxon>Eukaryota</taxon>
        <taxon>Sar</taxon>
        <taxon>Alveolata</taxon>
        <taxon>Dinophyceae</taxon>
        <taxon>Suessiales</taxon>
        <taxon>Symbiodiniaceae</taxon>
        <taxon>Symbiodinium</taxon>
    </lineage>
</organism>
<dbReference type="EMBL" id="LSRX01000579">
    <property type="protein sequence ID" value="OLP93470.1"/>
    <property type="molecule type" value="Genomic_DNA"/>
</dbReference>
<dbReference type="Proteomes" id="UP000186817">
    <property type="component" value="Unassembled WGS sequence"/>
</dbReference>
<accession>A0A1Q9DEH8</accession>
<dbReference type="AlphaFoldDB" id="A0A1Q9DEH8"/>
<name>A0A1Q9DEH8_SYMMI</name>
<evidence type="ECO:0000313" key="2">
    <source>
        <dbReference type="Proteomes" id="UP000186817"/>
    </source>
</evidence>
<proteinExistence type="predicted"/>
<protein>
    <submittedName>
        <fullName evidence="1">Uncharacterized protein</fullName>
    </submittedName>
</protein>
<reference evidence="1 2" key="1">
    <citation type="submission" date="2016-02" db="EMBL/GenBank/DDBJ databases">
        <title>Genome analysis of coral dinoflagellate symbionts highlights evolutionary adaptations to a symbiotic lifestyle.</title>
        <authorList>
            <person name="Aranda M."/>
            <person name="Li Y."/>
            <person name="Liew Y.J."/>
            <person name="Baumgarten S."/>
            <person name="Simakov O."/>
            <person name="Wilson M."/>
            <person name="Piel J."/>
            <person name="Ashoor H."/>
            <person name="Bougouffa S."/>
            <person name="Bajic V.B."/>
            <person name="Ryu T."/>
            <person name="Ravasi T."/>
            <person name="Bayer T."/>
            <person name="Micklem G."/>
            <person name="Kim H."/>
            <person name="Bhak J."/>
            <person name="Lajeunesse T.C."/>
            <person name="Voolstra C.R."/>
        </authorList>
    </citation>
    <scope>NUCLEOTIDE SEQUENCE [LARGE SCALE GENOMIC DNA]</scope>
    <source>
        <strain evidence="1 2">CCMP2467</strain>
    </source>
</reference>
<gene>
    <name evidence="1" type="ORF">AK812_SmicGene24634</name>
</gene>
<sequence>MPAARSRSLDMRMGPVEKLYWTILQAERQRGCLKQKIAAKAASSPASLRRFPPSAFLLDTFVQACKSHTWDTTRRAWGLAELDLPVESTSVKSGPCIAVTRGRREEWAWSK</sequence>